<evidence type="ECO:0000256" key="5">
    <source>
        <dbReference type="ARBA" id="ARBA00023014"/>
    </source>
</evidence>
<name>A0A0U2W3L0_9BACL</name>
<dbReference type="PANTHER" id="PTHR11670">
    <property type="entry name" value="ACONITASE/IRON-RESPONSIVE ELEMENT FAMILY MEMBER"/>
    <property type="match status" value="1"/>
</dbReference>
<dbReference type="STRING" id="162209.IJ22_16050"/>
<dbReference type="GO" id="GO:0051536">
    <property type="term" value="F:iron-sulfur cluster binding"/>
    <property type="evidence" value="ECO:0007669"/>
    <property type="project" value="UniProtKB-KW"/>
</dbReference>
<dbReference type="SUPFAM" id="SSF53732">
    <property type="entry name" value="Aconitase iron-sulfur domain"/>
    <property type="match status" value="1"/>
</dbReference>
<evidence type="ECO:0000259" key="9">
    <source>
        <dbReference type="Pfam" id="PF00330"/>
    </source>
</evidence>
<comment type="pathway">
    <text evidence="1">Carbohydrate metabolism; tricarboxylic acid cycle; isocitrate from oxaloacetate: step 2/2.</text>
</comment>
<evidence type="ECO:0000313" key="10">
    <source>
        <dbReference type="EMBL" id="ALS21981.1"/>
    </source>
</evidence>
<evidence type="ECO:0000256" key="3">
    <source>
        <dbReference type="ARBA" id="ARBA00022723"/>
    </source>
</evidence>
<dbReference type="EMBL" id="CP013652">
    <property type="protein sequence ID" value="ALS21981.1"/>
    <property type="molecule type" value="Genomic_DNA"/>
</dbReference>
<organism evidence="10 11">
    <name type="scientific">Paenibacillus naphthalenovorans</name>
    <dbReference type="NCBI Taxonomy" id="162209"/>
    <lineage>
        <taxon>Bacteria</taxon>
        <taxon>Bacillati</taxon>
        <taxon>Bacillota</taxon>
        <taxon>Bacilli</taxon>
        <taxon>Bacillales</taxon>
        <taxon>Paenibacillaceae</taxon>
        <taxon>Paenibacillus</taxon>
    </lineage>
</organism>
<dbReference type="Proteomes" id="UP000061660">
    <property type="component" value="Chromosome"/>
</dbReference>
<dbReference type="PATRIC" id="fig|162209.4.peg.1700"/>
<dbReference type="GO" id="GO:0003994">
    <property type="term" value="F:aconitate hydratase activity"/>
    <property type="evidence" value="ECO:0007669"/>
    <property type="project" value="UniProtKB-EC"/>
</dbReference>
<accession>A0A0U2W3L0</accession>
<dbReference type="InterPro" id="IPR036008">
    <property type="entry name" value="Aconitase_4Fe-4S_dom"/>
</dbReference>
<proteinExistence type="predicted"/>
<evidence type="ECO:0000256" key="2">
    <source>
        <dbReference type="ARBA" id="ARBA00012926"/>
    </source>
</evidence>
<evidence type="ECO:0000256" key="7">
    <source>
        <dbReference type="ARBA" id="ARBA00031081"/>
    </source>
</evidence>
<reference evidence="11" key="1">
    <citation type="submission" date="2015-12" db="EMBL/GenBank/DDBJ databases">
        <title>Complete genome sequences of two moderately thermophilic Paenibacillus species.</title>
        <authorList>
            <person name="Butler R.III."/>
            <person name="Wang J."/>
            <person name="Stark B.C."/>
            <person name="Pombert J.-F."/>
        </authorList>
    </citation>
    <scope>NUCLEOTIDE SEQUENCE [LARGE SCALE GENOMIC DNA]</scope>
    <source>
        <strain evidence="11">32O-Y</strain>
    </source>
</reference>
<dbReference type="KEGG" id="pnp:IJ22_16050"/>
<keyword evidence="3" id="KW-0479">Metal-binding</keyword>
<dbReference type="InterPro" id="IPR001030">
    <property type="entry name" value="Acoase/IPM_deHydtase_lsu_aba"/>
</dbReference>
<evidence type="ECO:0000256" key="4">
    <source>
        <dbReference type="ARBA" id="ARBA00023004"/>
    </source>
</evidence>
<keyword evidence="4" id="KW-0408">Iron</keyword>
<dbReference type="EC" id="4.2.1.3" evidence="2"/>
<dbReference type="AlphaFoldDB" id="A0A0U2W3L0"/>
<reference evidence="10 11" key="2">
    <citation type="journal article" date="2016" name="Genome Announc.">
        <title>Complete Genome Sequences of Two Interactive Moderate Thermophiles, Paenibacillus napthalenovorans 32O-Y and Paenibacillus sp. 32O-W.</title>
        <authorList>
            <person name="Butler R.R.III."/>
            <person name="Wang J."/>
            <person name="Stark B.C."/>
            <person name="Pombert J.F."/>
        </authorList>
    </citation>
    <scope>NUCLEOTIDE SEQUENCE [LARGE SCALE GENOMIC DNA]</scope>
    <source>
        <strain evidence="10 11">32O-Y</strain>
    </source>
</reference>
<keyword evidence="11" id="KW-1185">Reference proteome</keyword>
<evidence type="ECO:0000256" key="6">
    <source>
        <dbReference type="ARBA" id="ARBA00023501"/>
    </source>
</evidence>
<evidence type="ECO:0000313" key="11">
    <source>
        <dbReference type="Proteomes" id="UP000061660"/>
    </source>
</evidence>
<dbReference type="GO" id="GO:0046872">
    <property type="term" value="F:metal ion binding"/>
    <property type="evidence" value="ECO:0007669"/>
    <property type="project" value="UniProtKB-KW"/>
</dbReference>
<dbReference type="InterPro" id="IPR015931">
    <property type="entry name" value="Acnase/IPM_dHydase_lsu_aba_1/3"/>
</dbReference>
<comment type="catalytic activity">
    <reaction evidence="6">
        <text>citrate = D-threo-isocitrate</text>
        <dbReference type="Rhea" id="RHEA:10336"/>
        <dbReference type="ChEBI" id="CHEBI:15562"/>
        <dbReference type="ChEBI" id="CHEBI:16947"/>
        <dbReference type="EC" id="4.2.1.3"/>
    </reaction>
</comment>
<sequence>MRQYDGKTITQEHIENLAKWGTKDAKENVEVPFKPARMVLQDYTVVPVVVDLASLRTAMANMGGDPKQINPEIPVDLVIDHAEQVDKFGTPDALKYNVTL</sequence>
<dbReference type="InterPro" id="IPR006249">
    <property type="entry name" value="Aconitase/IRP2"/>
</dbReference>
<evidence type="ECO:0000256" key="1">
    <source>
        <dbReference type="ARBA" id="ARBA00004717"/>
    </source>
</evidence>
<dbReference type="Gene3D" id="3.30.499.10">
    <property type="entry name" value="Aconitase, domain 3"/>
    <property type="match status" value="1"/>
</dbReference>
<gene>
    <name evidence="10" type="ORF">IJ22_16050</name>
</gene>
<evidence type="ECO:0000256" key="8">
    <source>
        <dbReference type="ARBA" id="ARBA00031977"/>
    </source>
</evidence>
<keyword evidence="5" id="KW-0411">Iron-sulfur</keyword>
<dbReference type="Pfam" id="PF00330">
    <property type="entry name" value="Aconitase"/>
    <property type="match status" value="1"/>
</dbReference>
<feature type="domain" description="Aconitase/3-isopropylmalate dehydratase large subunit alpha/beta/alpha" evidence="9">
    <location>
        <begin position="24"/>
        <end position="87"/>
    </location>
</feature>
<protein>
    <recommendedName>
        <fullName evidence="2">aconitate hydratase</fullName>
        <ecNumber evidence="2">4.2.1.3</ecNumber>
    </recommendedName>
    <alternativeName>
        <fullName evidence="8">Iron-responsive protein-like</fullName>
    </alternativeName>
    <alternativeName>
        <fullName evidence="7">RNA-binding protein</fullName>
    </alternativeName>
</protein>